<evidence type="ECO:0000313" key="3">
    <source>
        <dbReference type="Proteomes" id="UP000002484"/>
    </source>
</evidence>
<accession>E3J4Z0</accession>
<feature type="chain" id="PRO_5003172226" description="Lipoprotein" evidence="1">
    <location>
        <begin position="37"/>
        <end position="263"/>
    </location>
</feature>
<keyword evidence="1" id="KW-0732">Signal</keyword>
<dbReference type="Proteomes" id="UP000002484">
    <property type="component" value="Chromosome"/>
</dbReference>
<dbReference type="OrthoDB" id="3214145at2"/>
<feature type="signal peptide" evidence="1">
    <location>
        <begin position="1"/>
        <end position="36"/>
    </location>
</feature>
<organism evidence="2 3">
    <name type="scientific">Pseudofrankia inefficax (strain DSM 45817 / CECT 9037 / DDB 130130 / EuI1c)</name>
    <name type="common">Frankia inefficax</name>
    <dbReference type="NCBI Taxonomy" id="298654"/>
    <lineage>
        <taxon>Bacteria</taxon>
        <taxon>Bacillati</taxon>
        <taxon>Actinomycetota</taxon>
        <taxon>Actinomycetes</taxon>
        <taxon>Frankiales</taxon>
        <taxon>Frankiaceae</taxon>
        <taxon>Pseudofrankia</taxon>
    </lineage>
</organism>
<dbReference type="AlphaFoldDB" id="E3J4Z0"/>
<dbReference type="KEGG" id="fri:FraEuI1c_1374"/>
<name>E3J4Z0_PSEI1</name>
<dbReference type="PROSITE" id="PS51257">
    <property type="entry name" value="PROKAR_LIPOPROTEIN"/>
    <property type="match status" value="1"/>
</dbReference>
<keyword evidence="3" id="KW-1185">Reference proteome</keyword>
<sequence precursor="true">MIPLSARRRGTAATLAVVALAVSAACSSTGSTSAVAASAVPSAAGTSGNTQAACAAEVAINGTDFPGIDPDAPAPSAQELKDFAARIRPTAQSLRSNVPTQLVSQADVLMSVVDRASQGRAFDPEGSGLLAAGRDIDAWMFDHCGYRKLEVTSNDGIFIGLPASVPAGPVAIRFTSRGSAEKSAFVLLFGQVRAGSTATARDIASGQANLEDVADIRAVAQPTSDQPAYTVRNLPAGSYIVSSPLGTPPNFDGGTAAVAFRVS</sequence>
<dbReference type="InParanoid" id="E3J4Z0"/>
<reference evidence="2 3" key="1">
    <citation type="submission" date="2010-10" db="EMBL/GenBank/DDBJ databases">
        <title>Complete sequence of Frankia sp. EuI1c.</title>
        <authorList>
            <consortium name="US DOE Joint Genome Institute"/>
            <person name="Lucas S."/>
            <person name="Copeland A."/>
            <person name="Lapidus A."/>
            <person name="Cheng J.-F."/>
            <person name="Bruce D."/>
            <person name="Goodwin L."/>
            <person name="Pitluck S."/>
            <person name="Chertkov O."/>
            <person name="Detter J.C."/>
            <person name="Han C."/>
            <person name="Tapia R."/>
            <person name="Land M."/>
            <person name="Hauser L."/>
            <person name="Jeffries C."/>
            <person name="Kyrpides N."/>
            <person name="Ivanova N."/>
            <person name="Mikhailova N."/>
            <person name="Beauchemin N."/>
            <person name="Sen A."/>
            <person name="Sur S.A."/>
            <person name="Gtari M."/>
            <person name="Wall L."/>
            <person name="Tisa L."/>
            <person name="Woyke T."/>
        </authorList>
    </citation>
    <scope>NUCLEOTIDE SEQUENCE [LARGE SCALE GENOMIC DNA]</scope>
    <source>
        <strain evidence="3">DSM 45817 / CECT 9037 / EuI1c</strain>
    </source>
</reference>
<evidence type="ECO:0008006" key="4">
    <source>
        <dbReference type="Google" id="ProtNLM"/>
    </source>
</evidence>
<evidence type="ECO:0000313" key="2">
    <source>
        <dbReference type="EMBL" id="ADP79441.1"/>
    </source>
</evidence>
<proteinExistence type="predicted"/>
<protein>
    <recommendedName>
        <fullName evidence="4">Lipoprotein</fullName>
    </recommendedName>
</protein>
<dbReference type="EMBL" id="CP002299">
    <property type="protein sequence ID" value="ADP79441.1"/>
    <property type="molecule type" value="Genomic_DNA"/>
</dbReference>
<evidence type="ECO:0000256" key="1">
    <source>
        <dbReference type="SAM" id="SignalP"/>
    </source>
</evidence>
<dbReference type="HOGENOM" id="CLU_072036_0_0_11"/>
<gene>
    <name evidence="2" type="ordered locus">FraEuI1c_1374</name>
</gene>